<sequence>MHQRRDVSRHGPIAQLLIAWSPLSLILVAYLGAQWISAPLGIGDGADTNRLGLPLHVSGPADADRTIFGTIPSVWLQQRLVDGAAHWYDAAAALVYVTHFVNIPIVTALVWFRLQDRFKGWVAAVLAFTVIGISGYVIYPAAPPWLAAELGEIGRIDRISSLGWDYLQLGPVGELTVLGQAGSNPVAAMPSLHAGSALLVALFLWPLAARLWRAVLVGYVLSMGLTLVYTGEHYVIDVLAGWLVAVVAIAAVVVVPAVRSPRASWPAGARTAASLSSRRQ</sequence>
<accession>A0A6J4MZZ8</accession>
<dbReference type="EMBL" id="CADCUK010000107">
    <property type="protein sequence ID" value="CAA9373607.1"/>
    <property type="molecule type" value="Genomic_DNA"/>
</dbReference>
<dbReference type="AlphaFoldDB" id="A0A6J4MZZ8"/>
<evidence type="ECO:0000256" key="1">
    <source>
        <dbReference type="ARBA" id="ARBA00004141"/>
    </source>
</evidence>
<evidence type="ECO:0000256" key="2">
    <source>
        <dbReference type="ARBA" id="ARBA00022692"/>
    </source>
</evidence>
<keyword evidence="3 5" id="KW-1133">Transmembrane helix</keyword>
<gene>
    <name evidence="7" type="ORF">AVDCRST_MAG47-1476</name>
</gene>
<reference evidence="7" key="1">
    <citation type="submission" date="2020-02" db="EMBL/GenBank/DDBJ databases">
        <authorList>
            <person name="Meier V. D."/>
        </authorList>
    </citation>
    <scope>NUCLEOTIDE SEQUENCE</scope>
    <source>
        <strain evidence="7">AVDCRST_MAG47</strain>
    </source>
</reference>
<dbReference type="CDD" id="cd03386">
    <property type="entry name" value="PAP2_Aur1_like"/>
    <property type="match status" value="1"/>
</dbReference>
<dbReference type="InterPro" id="IPR036938">
    <property type="entry name" value="PAP2/HPO_sf"/>
</dbReference>
<feature type="transmembrane region" description="Helical" evidence="5">
    <location>
        <begin position="235"/>
        <end position="258"/>
    </location>
</feature>
<dbReference type="InterPro" id="IPR026841">
    <property type="entry name" value="Aur1/Ipt1"/>
</dbReference>
<protein>
    <recommendedName>
        <fullName evidence="6">Inositolphosphotransferase Aur1/Ipt1 domain-containing protein</fullName>
    </recommendedName>
</protein>
<proteinExistence type="predicted"/>
<dbReference type="SUPFAM" id="SSF48317">
    <property type="entry name" value="Acid phosphatase/Vanadium-dependent haloperoxidase"/>
    <property type="match status" value="1"/>
</dbReference>
<evidence type="ECO:0000313" key="7">
    <source>
        <dbReference type="EMBL" id="CAA9373607.1"/>
    </source>
</evidence>
<dbReference type="PANTHER" id="PTHR31310">
    <property type="match status" value="1"/>
</dbReference>
<feature type="domain" description="Inositolphosphotransferase Aur1/Ipt1" evidence="6">
    <location>
        <begin position="75"/>
        <end position="250"/>
    </location>
</feature>
<feature type="transmembrane region" description="Helical" evidence="5">
    <location>
        <begin position="186"/>
        <end position="204"/>
    </location>
</feature>
<organism evidence="7">
    <name type="scientific">uncultured Nocardioidaceae bacterium</name>
    <dbReference type="NCBI Taxonomy" id="253824"/>
    <lineage>
        <taxon>Bacteria</taxon>
        <taxon>Bacillati</taxon>
        <taxon>Actinomycetota</taxon>
        <taxon>Actinomycetes</taxon>
        <taxon>Propionibacteriales</taxon>
        <taxon>Nocardioidaceae</taxon>
        <taxon>environmental samples</taxon>
    </lineage>
</organism>
<dbReference type="Pfam" id="PF14378">
    <property type="entry name" value="PAP2_3"/>
    <property type="match status" value="1"/>
</dbReference>
<keyword evidence="2 5" id="KW-0812">Transmembrane</keyword>
<dbReference type="Gene3D" id="1.20.144.10">
    <property type="entry name" value="Phosphatidic acid phosphatase type 2/haloperoxidase"/>
    <property type="match status" value="1"/>
</dbReference>
<name>A0A6J4MZZ8_9ACTN</name>
<dbReference type="GO" id="GO:0016020">
    <property type="term" value="C:membrane"/>
    <property type="evidence" value="ECO:0007669"/>
    <property type="project" value="UniProtKB-SubCell"/>
</dbReference>
<feature type="transmembrane region" description="Helical" evidence="5">
    <location>
        <begin position="211"/>
        <end position="229"/>
    </location>
</feature>
<dbReference type="InterPro" id="IPR052185">
    <property type="entry name" value="IPC_Synthase-Related"/>
</dbReference>
<feature type="transmembrane region" description="Helical" evidence="5">
    <location>
        <begin position="12"/>
        <end position="33"/>
    </location>
</feature>
<feature type="transmembrane region" description="Helical" evidence="5">
    <location>
        <begin position="90"/>
        <end position="114"/>
    </location>
</feature>
<evidence type="ECO:0000256" key="5">
    <source>
        <dbReference type="SAM" id="Phobius"/>
    </source>
</evidence>
<evidence type="ECO:0000259" key="6">
    <source>
        <dbReference type="Pfam" id="PF14378"/>
    </source>
</evidence>
<dbReference type="PANTHER" id="PTHR31310:SF7">
    <property type="entry name" value="PA-PHOSPHATASE RELATED-FAMILY PROTEIN DDB_G0268928"/>
    <property type="match status" value="1"/>
</dbReference>
<keyword evidence="4 5" id="KW-0472">Membrane</keyword>
<evidence type="ECO:0000256" key="3">
    <source>
        <dbReference type="ARBA" id="ARBA00022989"/>
    </source>
</evidence>
<feature type="transmembrane region" description="Helical" evidence="5">
    <location>
        <begin position="121"/>
        <end position="139"/>
    </location>
</feature>
<evidence type="ECO:0000256" key="4">
    <source>
        <dbReference type="ARBA" id="ARBA00023136"/>
    </source>
</evidence>
<comment type="subcellular location">
    <subcellularLocation>
        <location evidence="1">Membrane</location>
        <topology evidence="1">Multi-pass membrane protein</topology>
    </subcellularLocation>
</comment>